<comment type="caution">
    <text evidence="1">The sequence shown here is derived from an EMBL/GenBank/DDBJ whole genome shotgun (WGS) entry which is preliminary data.</text>
</comment>
<dbReference type="RefSeq" id="WP_256132860.1">
    <property type="nucleotide sequence ID" value="NZ_JANFXK010000015.1"/>
</dbReference>
<evidence type="ECO:0000313" key="2">
    <source>
        <dbReference type="Proteomes" id="UP001524502"/>
    </source>
</evidence>
<dbReference type="NCBIfam" id="TIGR01537">
    <property type="entry name" value="portal_HK97"/>
    <property type="match status" value="1"/>
</dbReference>
<proteinExistence type="predicted"/>
<dbReference type="Pfam" id="PF04860">
    <property type="entry name" value="Phage_portal"/>
    <property type="match status" value="1"/>
</dbReference>
<keyword evidence="2" id="KW-1185">Reference proteome</keyword>
<protein>
    <submittedName>
        <fullName evidence="1">Phage portal protein</fullName>
    </submittedName>
</protein>
<name>A0ABT1RR53_9FIRM</name>
<reference evidence="1 2" key="1">
    <citation type="submission" date="2022-06" db="EMBL/GenBank/DDBJ databases">
        <title>Isolation of gut microbiota from human fecal samples.</title>
        <authorList>
            <person name="Pamer E.G."/>
            <person name="Barat B."/>
            <person name="Waligurski E."/>
            <person name="Medina S."/>
            <person name="Paddock L."/>
            <person name="Mostad J."/>
        </authorList>
    </citation>
    <scope>NUCLEOTIDE SEQUENCE [LARGE SCALE GENOMIC DNA]</scope>
    <source>
        <strain evidence="1 2">SL.3.17</strain>
    </source>
</reference>
<organism evidence="1 2">
    <name type="scientific">Anaerovorax odorimutans</name>
    <dbReference type="NCBI Taxonomy" id="109327"/>
    <lineage>
        <taxon>Bacteria</taxon>
        <taxon>Bacillati</taxon>
        <taxon>Bacillota</taxon>
        <taxon>Clostridia</taxon>
        <taxon>Peptostreptococcales</taxon>
        <taxon>Anaerovoracaceae</taxon>
        <taxon>Anaerovorax</taxon>
    </lineage>
</organism>
<gene>
    <name evidence="1" type="ORF">NE619_13175</name>
</gene>
<evidence type="ECO:0000313" key="1">
    <source>
        <dbReference type="EMBL" id="MCQ4637679.1"/>
    </source>
</evidence>
<sequence length="425" mass="48489">MKLKDRIKNAVAAFKTADLNDEQLVEWLGIRGVKKKELSEATYFTCLKMLAETVAKLPMKYYQQTEKGKIRAEPDEVYDLLRFRPNPSMTPSTFWVTVENNRNHHGNAFVYIHEEIHLKRYGGYITKELWPMPTLDVSMMIDDIGLFEGRGEMYYIYRDKYSGEQYIFPQEKVMHFKTSCTFDGITGEPVRRILESTIEGGLESQNFMTNLYQNGLTASMVLQFAGDLDDKRRKALAKKYNEELTGAKNAGKIVTVPIGLKLEPLNIKLSDAQFFELKKYSALQIAGAFGIKPNQINNYEKSSYSNSEMQNLSFLVDTMAYILKQYEEEINAKLLAPEKRQQGFYFKFNEKAILRTDSKTQMQNLVSAVQNGLYLVDEAREFLDKPAIPGGDKAIVNGNYIPLEMVGTQWKKGGTGNADGLTDDE</sequence>
<dbReference type="Proteomes" id="UP001524502">
    <property type="component" value="Unassembled WGS sequence"/>
</dbReference>
<accession>A0ABT1RR53</accession>
<dbReference type="InterPro" id="IPR006427">
    <property type="entry name" value="Portal_HK97"/>
</dbReference>
<dbReference type="InterPro" id="IPR006944">
    <property type="entry name" value="Phage/GTA_portal"/>
</dbReference>
<dbReference type="EMBL" id="JANFXK010000015">
    <property type="protein sequence ID" value="MCQ4637679.1"/>
    <property type="molecule type" value="Genomic_DNA"/>
</dbReference>